<dbReference type="Proteomes" id="UP001159427">
    <property type="component" value="Unassembled WGS sequence"/>
</dbReference>
<feature type="domain" description="MYND-type" evidence="6">
    <location>
        <begin position="616"/>
        <end position="661"/>
    </location>
</feature>
<dbReference type="InterPro" id="IPR002893">
    <property type="entry name" value="Znf_MYND"/>
</dbReference>
<gene>
    <name evidence="7" type="ORF">PEVE_00007431</name>
</gene>
<dbReference type="Pfam" id="PF08238">
    <property type="entry name" value="Sel1"/>
    <property type="match status" value="5"/>
</dbReference>
<dbReference type="PROSITE" id="PS50865">
    <property type="entry name" value="ZF_MYND_2"/>
    <property type="match status" value="1"/>
</dbReference>
<organism evidence="7 8">
    <name type="scientific">Porites evermanni</name>
    <dbReference type="NCBI Taxonomy" id="104178"/>
    <lineage>
        <taxon>Eukaryota</taxon>
        <taxon>Metazoa</taxon>
        <taxon>Cnidaria</taxon>
        <taxon>Anthozoa</taxon>
        <taxon>Hexacorallia</taxon>
        <taxon>Scleractinia</taxon>
        <taxon>Fungiina</taxon>
        <taxon>Poritidae</taxon>
        <taxon>Porites</taxon>
    </lineage>
</organism>
<sequence>MNFSIPENLDFQQYCFEKHGSIENLIDKAKKGEIVAQADLGIAYSEGFGDLLPKDEDKAIGWLNAAVERGYELPAILEKLGELLDLKGTTLCQRKAYEMYHRAAKLGSTNAQINLAEMYRYGVEGVVNEDLKEAFKWYKMAADEDDGCHEGDTFRRWFAGTMKILGNALGGTKLTALKLLSKYYREGDCPEGQPQPAKAIYYLTRAAELGDVEAQLELGQTYLTGNGTMKDITKARRWLGKASASGDIRAKQFKNSGISTPSFDTSRLSSQIHIALSNPTSMSESLLKQRCEKNLHPFVIPQPVAFSEEMLRKFDSYPTGRIYLQAFILAKKGFEVLYGSNFTDGRGISFLARGFLTESSILQAFPIVRAVLPQIFQLCERELQKNPCFFEGLVISFALQPVVEQFSFESDNLDLKKVMCINNLIHLIQEAEPNRIPAEDPFKFDEDYGSWLHVLYALLGGLLIVAETFEKAAEAFEHSLECCPSYFDSKRGLGYCLMKLHDSYVGTITKELSEESSEVVSMKISKYESWTQKELRDGAEKILKEYLAEAPTCWKTYPNVCYYLAHIFKYDNLKQFRKYYELGQDTEERRLSFLNPLRLPLKDELLAIYQQHSNASIRCGNSACTKKVEESKLKFCTQCRITKYCSKECQKADWKNHKAKCTTAKKKIVIHL</sequence>
<keyword evidence="3" id="KW-0862">Zinc</keyword>
<keyword evidence="2 5" id="KW-0863">Zinc-finger</keyword>
<evidence type="ECO:0000256" key="4">
    <source>
        <dbReference type="ARBA" id="ARBA00038101"/>
    </source>
</evidence>
<evidence type="ECO:0000313" key="7">
    <source>
        <dbReference type="EMBL" id="CAH3170750.1"/>
    </source>
</evidence>
<dbReference type="PANTHER" id="PTHR11102:SF160">
    <property type="entry name" value="ERAD-ASSOCIATED E3 UBIQUITIN-PROTEIN LIGASE COMPONENT HRD3"/>
    <property type="match status" value="1"/>
</dbReference>
<keyword evidence="8" id="KW-1185">Reference proteome</keyword>
<dbReference type="InterPro" id="IPR011990">
    <property type="entry name" value="TPR-like_helical_dom_sf"/>
</dbReference>
<reference evidence="7 8" key="1">
    <citation type="submission" date="2022-05" db="EMBL/GenBank/DDBJ databases">
        <authorList>
            <consortium name="Genoscope - CEA"/>
            <person name="William W."/>
        </authorList>
    </citation>
    <scope>NUCLEOTIDE SEQUENCE [LARGE SCALE GENOMIC DNA]</scope>
</reference>
<protein>
    <recommendedName>
        <fullName evidence="6">MYND-type domain-containing protein</fullName>
    </recommendedName>
</protein>
<evidence type="ECO:0000256" key="2">
    <source>
        <dbReference type="ARBA" id="ARBA00022771"/>
    </source>
</evidence>
<evidence type="ECO:0000313" key="8">
    <source>
        <dbReference type="Proteomes" id="UP001159427"/>
    </source>
</evidence>
<dbReference type="PANTHER" id="PTHR11102">
    <property type="entry name" value="SEL-1-LIKE PROTEIN"/>
    <property type="match status" value="1"/>
</dbReference>
<dbReference type="Gene3D" id="6.10.140.2220">
    <property type="match status" value="1"/>
</dbReference>
<dbReference type="Pfam" id="PF01753">
    <property type="entry name" value="zf-MYND"/>
    <property type="match status" value="1"/>
</dbReference>
<dbReference type="SUPFAM" id="SSF144232">
    <property type="entry name" value="HIT/MYND zinc finger-like"/>
    <property type="match status" value="1"/>
</dbReference>
<name>A0ABN8R017_9CNID</name>
<keyword evidence="1" id="KW-0479">Metal-binding</keyword>
<dbReference type="EMBL" id="CALNXI010001498">
    <property type="protein sequence ID" value="CAH3170750.1"/>
    <property type="molecule type" value="Genomic_DNA"/>
</dbReference>
<evidence type="ECO:0000256" key="5">
    <source>
        <dbReference type="PROSITE-ProRule" id="PRU00134"/>
    </source>
</evidence>
<dbReference type="SUPFAM" id="SSF81901">
    <property type="entry name" value="HCP-like"/>
    <property type="match status" value="2"/>
</dbReference>
<evidence type="ECO:0000259" key="6">
    <source>
        <dbReference type="PROSITE" id="PS50865"/>
    </source>
</evidence>
<evidence type="ECO:0000256" key="3">
    <source>
        <dbReference type="ARBA" id="ARBA00022833"/>
    </source>
</evidence>
<dbReference type="PROSITE" id="PS01360">
    <property type="entry name" value="ZF_MYND_1"/>
    <property type="match status" value="1"/>
</dbReference>
<dbReference type="Gene3D" id="1.25.40.10">
    <property type="entry name" value="Tetratricopeptide repeat domain"/>
    <property type="match status" value="3"/>
</dbReference>
<evidence type="ECO:0000256" key="1">
    <source>
        <dbReference type="ARBA" id="ARBA00022723"/>
    </source>
</evidence>
<accession>A0ABN8R017</accession>
<dbReference type="SMART" id="SM00671">
    <property type="entry name" value="SEL1"/>
    <property type="match status" value="5"/>
</dbReference>
<dbReference type="InterPro" id="IPR050767">
    <property type="entry name" value="Sel1_AlgK"/>
</dbReference>
<proteinExistence type="inferred from homology"/>
<dbReference type="InterPro" id="IPR006597">
    <property type="entry name" value="Sel1-like"/>
</dbReference>
<comment type="caution">
    <text evidence="7">The sequence shown here is derived from an EMBL/GenBank/DDBJ whole genome shotgun (WGS) entry which is preliminary data.</text>
</comment>
<comment type="similarity">
    <text evidence="4">Belongs to the sel-1 family.</text>
</comment>